<dbReference type="PANTHER" id="PTHR22142:SF2">
    <property type="entry name" value="KINETOCHORE PROTEIN SPC24"/>
    <property type="match status" value="1"/>
</dbReference>
<evidence type="ECO:0000256" key="4">
    <source>
        <dbReference type="ARBA" id="ARBA00022776"/>
    </source>
</evidence>
<protein>
    <recommendedName>
        <fullName evidence="10">Kinetochore protein Spc24</fullName>
    </recommendedName>
</protein>
<dbReference type="GO" id="GO:0005634">
    <property type="term" value="C:nucleus"/>
    <property type="evidence" value="ECO:0007669"/>
    <property type="project" value="UniProtKB-SubCell"/>
</dbReference>
<dbReference type="Proteomes" id="UP000765509">
    <property type="component" value="Unassembled WGS sequence"/>
</dbReference>
<dbReference type="GO" id="GO:0051301">
    <property type="term" value="P:cell division"/>
    <property type="evidence" value="ECO:0007669"/>
    <property type="project" value="UniProtKB-UniRule"/>
</dbReference>
<comment type="caution">
    <text evidence="13">The sequence shown here is derived from an EMBL/GenBank/DDBJ whole genome shotgun (WGS) entry which is preliminary data.</text>
</comment>
<name>A0A9Q3BUR5_9BASI</name>
<accession>A0A9Q3BUR5</accession>
<reference evidence="13" key="1">
    <citation type="submission" date="2021-03" db="EMBL/GenBank/DDBJ databases">
        <title>Draft genome sequence of rust myrtle Austropuccinia psidii MF-1, a brazilian biotype.</title>
        <authorList>
            <person name="Quecine M.C."/>
            <person name="Pachon D.M.R."/>
            <person name="Bonatelli M.L."/>
            <person name="Correr F.H."/>
            <person name="Franceschini L.M."/>
            <person name="Leite T.F."/>
            <person name="Margarido G.R.A."/>
            <person name="Almeida C.A."/>
            <person name="Ferrarezi J.A."/>
            <person name="Labate C.A."/>
        </authorList>
    </citation>
    <scope>NUCLEOTIDE SEQUENCE</scope>
    <source>
        <strain evidence="13">MF-1</strain>
    </source>
</reference>
<gene>
    <name evidence="13" type="ORF">O181_012499</name>
</gene>
<evidence type="ECO:0000256" key="9">
    <source>
        <dbReference type="ARBA" id="ARBA00023328"/>
    </source>
</evidence>
<evidence type="ECO:0000256" key="1">
    <source>
        <dbReference type="ARBA" id="ARBA00007804"/>
    </source>
</evidence>
<keyword evidence="4 10" id="KW-0498">Mitosis</keyword>
<organism evidence="13 14">
    <name type="scientific">Austropuccinia psidii MF-1</name>
    <dbReference type="NCBI Taxonomy" id="1389203"/>
    <lineage>
        <taxon>Eukaryota</taxon>
        <taxon>Fungi</taxon>
        <taxon>Dikarya</taxon>
        <taxon>Basidiomycota</taxon>
        <taxon>Pucciniomycotina</taxon>
        <taxon>Pucciniomycetes</taxon>
        <taxon>Pucciniales</taxon>
        <taxon>Sphaerophragmiaceae</taxon>
        <taxon>Austropuccinia</taxon>
    </lineage>
</organism>
<sequence length="247" mass="28445">MSQAHANGASPQPEPFYQTTVETNEEQQEQNSAEEPRSHLDMWATTLVVAQDMADVLNDGVEEEVEMTYEALDQTFKWNERRREKIENARNELMRVNRQVEAKRDTLEKMKASSTMRETQAEIYSLEQASYEEAREIKNLDASVASIKAQLAKLQTESEELEQYEPSRSPDFVIGASLLKTKLYHELGFVQVQRDPDSTTEPTVDKFFLRCDCNPEASRVISKPETNREGFELANEIWDLITEKQTN</sequence>
<feature type="coiled-coil region" evidence="11">
    <location>
        <begin position="137"/>
        <end position="164"/>
    </location>
</feature>
<evidence type="ECO:0000313" key="14">
    <source>
        <dbReference type="Proteomes" id="UP000765509"/>
    </source>
</evidence>
<proteinExistence type="inferred from homology"/>
<evidence type="ECO:0000256" key="8">
    <source>
        <dbReference type="ARBA" id="ARBA00023306"/>
    </source>
</evidence>
<evidence type="ECO:0000256" key="12">
    <source>
        <dbReference type="SAM" id="MobiDB-lite"/>
    </source>
</evidence>
<evidence type="ECO:0000256" key="10">
    <source>
        <dbReference type="RuleBase" id="RU368011"/>
    </source>
</evidence>
<comment type="subunit">
    <text evidence="10">Component of the NDC80 complex.</text>
</comment>
<dbReference type="EMBL" id="AVOT02003200">
    <property type="protein sequence ID" value="MBW0472784.1"/>
    <property type="molecule type" value="Genomic_DNA"/>
</dbReference>
<evidence type="ECO:0000256" key="11">
    <source>
        <dbReference type="SAM" id="Coils"/>
    </source>
</evidence>
<keyword evidence="6 11" id="KW-0175">Coiled coil</keyword>
<evidence type="ECO:0000256" key="2">
    <source>
        <dbReference type="ARBA" id="ARBA00022454"/>
    </source>
</evidence>
<dbReference type="OrthoDB" id="2500316at2759"/>
<dbReference type="InterPro" id="IPR013252">
    <property type="entry name" value="Ndc80_Spc24"/>
</dbReference>
<evidence type="ECO:0000256" key="5">
    <source>
        <dbReference type="ARBA" id="ARBA00022838"/>
    </source>
</evidence>
<comment type="subcellular location">
    <subcellularLocation>
        <location evidence="10">Nucleus</location>
    </subcellularLocation>
    <subcellularLocation>
        <location evidence="10">Chromosome</location>
        <location evidence="10">Centromere</location>
        <location evidence="10">Kinetochore</location>
    </subcellularLocation>
</comment>
<keyword evidence="9 10" id="KW-0137">Centromere</keyword>
<keyword evidence="8 10" id="KW-0131">Cell cycle</keyword>
<dbReference type="GO" id="GO:0031262">
    <property type="term" value="C:Ndc80 complex"/>
    <property type="evidence" value="ECO:0007669"/>
    <property type="project" value="TreeGrafter"/>
</dbReference>
<comment type="similarity">
    <text evidence="1 10">Belongs to the SPC24 family.</text>
</comment>
<evidence type="ECO:0000256" key="7">
    <source>
        <dbReference type="ARBA" id="ARBA00023242"/>
    </source>
</evidence>
<keyword evidence="2 10" id="KW-0158">Chromosome</keyword>
<keyword evidence="3 10" id="KW-0132">Cell division</keyword>
<comment type="function">
    <text evidence="10">Acts as a component of the essential kinetochore-associated NDC80 complex, which is required for chromosome segregation and spindle checkpoint activity.</text>
</comment>
<evidence type="ECO:0000256" key="3">
    <source>
        <dbReference type="ARBA" id="ARBA00022618"/>
    </source>
</evidence>
<dbReference type="Pfam" id="PF08286">
    <property type="entry name" value="Spc24"/>
    <property type="match status" value="1"/>
</dbReference>
<feature type="region of interest" description="Disordered" evidence="12">
    <location>
        <begin position="1"/>
        <end position="40"/>
    </location>
</feature>
<keyword evidence="7 10" id="KW-0539">Nucleus</keyword>
<evidence type="ECO:0000256" key="6">
    <source>
        <dbReference type="ARBA" id="ARBA00023054"/>
    </source>
</evidence>
<evidence type="ECO:0000313" key="13">
    <source>
        <dbReference type="EMBL" id="MBW0472784.1"/>
    </source>
</evidence>
<keyword evidence="14" id="KW-1185">Reference proteome</keyword>
<dbReference type="AlphaFoldDB" id="A0A9Q3BUR5"/>
<dbReference type="GO" id="GO:0007059">
    <property type="term" value="P:chromosome segregation"/>
    <property type="evidence" value="ECO:0007669"/>
    <property type="project" value="TreeGrafter"/>
</dbReference>
<dbReference type="GO" id="GO:0008017">
    <property type="term" value="F:microtubule binding"/>
    <property type="evidence" value="ECO:0007669"/>
    <property type="project" value="TreeGrafter"/>
</dbReference>
<feature type="coiled-coil region" evidence="11">
    <location>
        <begin position="79"/>
        <end position="113"/>
    </location>
</feature>
<keyword evidence="5 10" id="KW-0995">Kinetochore</keyword>
<dbReference type="PANTHER" id="PTHR22142">
    <property type="match status" value="1"/>
</dbReference>